<accession>A0AAI9UFY9</accession>
<protein>
    <submittedName>
        <fullName evidence="2">Uncharacterized protein</fullName>
    </submittedName>
</protein>
<organism evidence="2 3">
    <name type="scientific">Colletotrichum cuscutae</name>
    <dbReference type="NCBI Taxonomy" id="1209917"/>
    <lineage>
        <taxon>Eukaryota</taxon>
        <taxon>Fungi</taxon>
        <taxon>Dikarya</taxon>
        <taxon>Ascomycota</taxon>
        <taxon>Pezizomycotina</taxon>
        <taxon>Sordariomycetes</taxon>
        <taxon>Hypocreomycetidae</taxon>
        <taxon>Glomerellales</taxon>
        <taxon>Glomerellaceae</taxon>
        <taxon>Colletotrichum</taxon>
        <taxon>Colletotrichum acutatum species complex</taxon>
    </lineage>
</organism>
<name>A0AAI9UFY9_9PEZI</name>
<evidence type="ECO:0000256" key="1">
    <source>
        <dbReference type="SAM" id="MobiDB-lite"/>
    </source>
</evidence>
<comment type="caution">
    <text evidence="2">The sequence shown here is derived from an EMBL/GenBank/DDBJ whole genome shotgun (WGS) entry which is preliminary data.</text>
</comment>
<dbReference type="AlphaFoldDB" id="A0AAI9UFY9"/>
<feature type="region of interest" description="Disordered" evidence="1">
    <location>
        <begin position="56"/>
        <end position="89"/>
    </location>
</feature>
<dbReference type="Proteomes" id="UP001239213">
    <property type="component" value="Unassembled WGS sequence"/>
</dbReference>
<reference evidence="2" key="1">
    <citation type="submission" date="2016-11" db="EMBL/GenBank/DDBJ databases">
        <title>The genome sequence of Colletotrichum cuscutae.</title>
        <authorList>
            <person name="Baroncelli R."/>
        </authorList>
    </citation>
    <scope>NUCLEOTIDE SEQUENCE</scope>
    <source>
        <strain evidence="2">IMI 304802</strain>
    </source>
</reference>
<evidence type="ECO:0000313" key="2">
    <source>
        <dbReference type="EMBL" id="KAK1456286.1"/>
    </source>
</evidence>
<sequence>MSACERLWCEGKLDNVGKDSLTARTRSRDVLPAFWRPIIVTSISVALSSQVSSSSRYHPRGSRVRAKWARRGKVRARGPSIAENHPRCSSREAKCTHQNVLNSQSYTFRKSPAMVVVYNERDALVWRR</sequence>
<proteinExistence type="predicted"/>
<keyword evidence="3" id="KW-1185">Reference proteome</keyword>
<dbReference type="EMBL" id="MPDP01000286">
    <property type="protein sequence ID" value="KAK1456286.1"/>
    <property type="molecule type" value="Genomic_DNA"/>
</dbReference>
<evidence type="ECO:0000313" key="3">
    <source>
        <dbReference type="Proteomes" id="UP001239213"/>
    </source>
</evidence>
<gene>
    <name evidence="2" type="ORF">CCUS01_10033</name>
</gene>
<feature type="compositionally biased region" description="Basic residues" evidence="1">
    <location>
        <begin position="57"/>
        <end position="76"/>
    </location>
</feature>